<evidence type="ECO:0000313" key="4">
    <source>
        <dbReference type="Proteomes" id="UP001178461"/>
    </source>
</evidence>
<keyword evidence="1" id="KW-0812">Transmembrane</keyword>
<feature type="transmembrane region" description="Helical" evidence="1">
    <location>
        <begin position="33"/>
        <end position="58"/>
    </location>
</feature>
<dbReference type="Proteomes" id="UP001178461">
    <property type="component" value="Chromosome 7"/>
</dbReference>
<keyword evidence="4" id="KW-1185">Reference proteome</keyword>
<keyword evidence="1" id="KW-1133">Transmembrane helix</keyword>
<feature type="domain" description="Phospholipid/glycerol acyltransferase" evidence="2">
    <location>
        <begin position="96"/>
        <end position="218"/>
    </location>
</feature>
<dbReference type="PANTHER" id="PTHR22753:SF23">
    <property type="entry name" value="TRANSMEMBRANE PROTEIN 68"/>
    <property type="match status" value="1"/>
</dbReference>
<evidence type="ECO:0000313" key="3">
    <source>
        <dbReference type="EMBL" id="CAI5779520.1"/>
    </source>
</evidence>
<organism evidence="3 4">
    <name type="scientific">Podarcis lilfordi</name>
    <name type="common">Lilford's wall lizard</name>
    <dbReference type="NCBI Taxonomy" id="74358"/>
    <lineage>
        <taxon>Eukaryota</taxon>
        <taxon>Metazoa</taxon>
        <taxon>Chordata</taxon>
        <taxon>Craniata</taxon>
        <taxon>Vertebrata</taxon>
        <taxon>Euteleostomi</taxon>
        <taxon>Lepidosauria</taxon>
        <taxon>Squamata</taxon>
        <taxon>Bifurcata</taxon>
        <taxon>Unidentata</taxon>
        <taxon>Episquamata</taxon>
        <taxon>Laterata</taxon>
        <taxon>Lacertibaenia</taxon>
        <taxon>Lacertidae</taxon>
        <taxon>Podarcis</taxon>
    </lineage>
</organism>
<dbReference type="SUPFAM" id="SSF69593">
    <property type="entry name" value="Glycerol-3-phosphate (1)-acyltransferase"/>
    <property type="match status" value="1"/>
</dbReference>
<dbReference type="Pfam" id="PF01553">
    <property type="entry name" value="Acyltransferase"/>
    <property type="match status" value="1"/>
</dbReference>
<name>A0AA35KJW6_9SAUR</name>
<sequence>MSWFTQMLQNLISFPYLEEYLSSVVHPWWFRKLLILLCSLMIDIYLVGCACSFGLYVYMKMNKHQETGPDSKIWKKPRKFIAHIADIYGKIWHGYEVTGMEHLPKGPGIIIYHHGVAPLGYALFVARHFLETGRLCFSLIHRLGDWIPGLQMFFYVSALKFYKKAEIVEMMKKGHLLGIAPGGGREALFSHDYDIMWGKRTGFAQAALEAKVPIIPIFTQNSCEAYRTIGKTRLSKWLYDKIRCTFILIYGGFPVKLRTFIGEPIPYDPNITAVELAQRAKIALENLRDKHQKRPGNILRALSERFDKHYKAN</sequence>
<dbReference type="EMBL" id="OX395132">
    <property type="protein sequence ID" value="CAI5779520.1"/>
    <property type="molecule type" value="Genomic_DNA"/>
</dbReference>
<dbReference type="CDD" id="cd07987">
    <property type="entry name" value="LPLAT_MGAT-like"/>
    <property type="match status" value="1"/>
</dbReference>
<dbReference type="GO" id="GO:0016020">
    <property type="term" value="C:membrane"/>
    <property type="evidence" value="ECO:0007669"/>
    <property type="project" value="TreeGrafter"/>
</dbReference>
<dbReference type="InterPro" id="IPR002123">
    <property type="entry name" value="Plipid/glycerol_acylTrfase"/>
</dbReference>
<dbReference type="GO" id="GO:0016746">
    <property type="term" value="F:acyltransferase activity"/>
    <property type="evidence" value="ECO:0007669"/>
    <property type="project" value="InterPro"/>
</dbReference>
<accession>A0AA35KJW6</accession>
<proteinExistence type="predicted"/>
<protein>
    <submittedName>
        <fullName evidence="3">68-like</fullName>
    </submittedName>
</protein>
<reference evidence="3" key="1">
    <citation type="submission" date="2022-12" db="EMBL/GenBank/DDBJ databases">
        <authorList>
            <person name="Alioto T."/>
            <person name="Alioto T."/>
            <person name="Gomez Garrido J."/>
        </authorList>
    </citation>
    <scope>NUCLEOTIDE SEQUENCE</scope>
</reference>
<keyword evidence="1" id="KW-0472">Membrane</keyword>
<dbReference type="AlphaFoldDB" id="A0AA35KJW6"/>
<gene>
    <name evidence="3" type="ORF">PODLI_1B041128</name>
</gene>
<evidence type="ECO:0000256" key="1">
    <source>
        <dbReference type="SAM" id="Phobius"/>
    </source>
</evidence>
<dbReference type="PANTHER" id="PTHR22753">
    <property type="entry name" value="TRANSMEMBRANE PROTEIN 68"/>
    <property type="match status" value="1"/>
</dbReference>
<evidence type="ECO:0000259" key="2">
    <source>
        <dbReference type="Pfam" id="PF01553"/>
    </source>
</evidence>